<proteinExistence type="predicted"/>
<comment type="caution">
    <text evidence="1">The sequence shown here is derived from an EMBL/GenBank/DDBJ whole genome shotgun (WGS) entry which is preliminary data.</text>
</comment>
<evidence type="ECO:0000313" key="2">
    <source>
        <dbReference type="Proteomes" id="UP000830395"/>
    </source>
</evidence>
<sequence>MNVCCVTAWRLCLSVLKAAAERRIIYETWQPALSRHGPPLVRQRGRQPQPAQKEAQTALLFLLFLLQLIREQSDQPQQTLGQTKPLTLQRERPRQEVSF</sequence>
<protein>
    <submittedName>
        <fullName evidence="1">Uncharacterized protein</fullName>
    </submittedName>
</protein>
<keyword evidence="2" id="KW-1185">Reference proteome</keyword>
<evidence type="ECO:0000313" key="1">
    <source>
        <dbReference type="EMBL" id="MCJ8744874.1"/>
    </source>
</evidence>
<reference evidence="1" key="1">
    <citation type="submission" date="2020-02" db="EMBL/GenBank/DDBJ databases">
        <title>Genome sequencing of the panga catfish, Pangasius djambal.</title>
        <authorList>
            <person name="Wen M."/>
            <person name="Zahm M."/>
            <person name="Roques C."/>
            <person name="Cabau C."/>
            <person name="Klopp C."/>
            <person name="Donnadieu C."/>
            <person name="Jouanno E."/>
            <person name="Avarre J.-C."/>
            <person name="Campet M."/>
            <person name="Ha T."/>
            <person name="Dugue R."/>
            <person name="Lampietro C."/>
            <person name="Louis A."/>
            <person name="Herpin A."/>
            <person name="Echchiki A."/>
            <person name="Berthelot C."/>
            <person name="Parey E."/>
            <person name="Roest-Crollius H."/>
            <person name="Braasch I."/>
            <person name="Postlethwait J.H."/>
            <person name="Bobe J."/>
            <person name="Montfort J."/>
            <person name="Bouchez O."/>
            <person name="Begum T."/>
            <person name="Schartl M."/>
            <person name="Gustiano R."/>
            <person name="Guiguen Y."/>
        </authorList>
    </citation>
    <scope>NUCLEOTIDE SEQUENCE</scope>
    <source>
        <strain evidence="1">Pdj_M5554</strain>
    </source>
</reference>
<accession>A0ACC5ZA28</accession>
<dbReference type="EMBL" id="CM040995">
    <property type="protein sequence ID" value="MCJ8744874.1"/>
    <property type="molecule type" value="Genomic_DNA"/>
</dbReference>
<name>A0ACC5ZA28_9TELE</name>
<dbReference type="Proteomes" id="UP000830395">
    <property type="component" value="Chromosome 21"/>
</dbReference>
<gene>
    <name evidence="1" type="ORF">PDJAM_G00123600</name>
</gene>
<organism evidence="1 2">
    <name type="scientific">Pangasius djambal</name>
    <dbReference type="NCBI Taxonomy" id="1691987"/>
    <lineage>
        <taxon>Eukaryota</taxon>
        <taxon>Metazoa</taxon>
        <taxon>Chordata</taxon>
        <taxon>Craniata</taxon>
        <taxon>Vertebrata</taxon>
        <taxon>Euteleostomi</taxon>
        <taxon>Actinopterygii</taxon>
        <taxon>Neopterygii</taxon>
        <taxon>Teleostei</taxon>
        <taxon>Ostariophysi</taxon>
        <taxon>Siluriformes</taxon>
        <taxon>Pangasiidae</taxon>
        <taxon>Pangasius</taxon>
    </lineage>
</organism>